<evidence type="ECO:0000256" key="1">
    <source>
        <dbReference type="SAM" id="MobiDB-lite"/>
    </source>
</evidence>
<reference evidence="3" key="1">
    <citation type="journal article" date="2013" name="Nat. Genet.">
        <title>The Capsella rubella genome and the genomic consequences of rapid mating system evolution.</title>
        <authorList>
            <person name="Slotte T."/>
            <person name="Hazzouri K.M."/>
            <person name="Agren J.A."/>
            <person name="Koenig D."/>
            <person name="Maumus F."/>
            <person name="Guo Y.L."/>
            <person name="Steige K."/>
            <person name="Platts A.E."/>
            <person name="Escobar J.S."/>
            <person name="Newman L.K."/>
            <person name="Wang W."/>
            <person name="Mandakova T."/>
            <person name="Vello E."/>
            <person name="Smith L.M."/>
            <person name="Henz S.R."/>
            <person name="Steffen J."/>
            <person name="Takuno S."/>
            <person name="Brandvain Y."/>
            <person name="Coop G."/>
            <person name="Andolfatto P."/>
            <person name="Hu T.T."/>
            <person name="Blanchette M."/>
            <person name="Clark R.M."/>
            <person name="Quesneville H."/>
            <person name="Nordborg M."/>
            <person name="Gaut B.S."/>
            <person name="Lysak M.A."/>
            <person name="Jenkins J."/>
            <person name="Grimwood J."/>
            <person name="Chapman J."/>
            <person name="Prochnik S."/>
            <person name="Shu S."/>
            <person name="Rokhsar D."/>
            <person name="Schmutz J."/>
            <person name="Weigel D."/>
            <person name="Wright S.I."/>
        </authorList>
    </citation>
    <scope>NUCLEOTIDE SEQUENCE [LARGE SCALE GENOMIC DNA]</scope>
    <source>
        <strain evidence="3">cv. Monte Gargano</strain>
    </source>
</reference>
<feature type="compositionally biased region" description="Acidic residues" evidence="1">
    <location>
        <begin position="174"/>
        <end position="183"/>
    </location>
</feature>
<sequence length="183" mass="20579">MSSESSVKEITKQVVEPVDVGVCVICQESIADNDDQRTVVNLRCNHVFHLDYVERLFAKSFNSLHSPYEPNHVPSPYDPNHVPSPYDVNPMQPPYALDQIRDIGIMRYGIWRIGLSLEVWLEHQVDEHIPLIVDSQHRLQRMMYEYQCITGGIGIDGESSGGGDGDSSSGGAMAEEEVEMMEE</sequence>
<protein>
    <recommendedName>
        <fullName evidence="4">RING-type domain-containing protein</fullName>
    </recommendedName>
</protein>
<dbReference type="Gene3D" id="3.30.40.10">
    <property type="entry name" value="Zinc/RING finger domain, C3HC4 (zinc finger)"/>
    <property type="match status" value="1"/>
</dbReference>
<evidence type="ECO:0000313" key="3">
    <source>
        <dbReference type="Proteomes" id="UP000029121"/>
    </source>
</evidence>
<feature type="compositionally biased region" description="Gly residues" evidence="1">
    <location>
        <begin position="155"/>
        <end position="165"/>
    </location>
</feature>
<evidence type="ECO:0008006" key="4">
    <source>
        <dbReference type="Google" id="ProtNLM"/>
    </source>
</evidence>
<proteinExistence type="predicted"/>
<name>R0F2V8_9BRAS</name>
<dbReference type="SUPFAM" id="SSF57850">
    <property type="entry name" value="RING/U-box"/>
    <property type="match status" value="1"/>
</dbReference>
<dbReference type="AlphaFoldDB" id="R0F2V8"/>
<feature type="region of interest" description="Disordered" evidence="1">
    <location>
        <begin position="155"/>
        <end position="183"/>
    </location>
</feature>
<accession>R0F2V8</accession>
<gene>
    <name evidence="2" type="ORF">CARUB_v10006244mg</name>
</gene>
<organism evidence="2 3">
    <name type="scientific">Capsella rubella</name>
    <dbReference type="NCBI Taxonomy" id="81985"/>
    <lineage>
        <taxon>Eukaryota</taxon>
        <taxon>Viridiplantae</taxon>
        <taxon>Streptophyta</taxon>
        <taxon>Embryophyta</taxon>
        <taxon>Tracheophyta</taxon>
        <taxon>Spermatophyta</taxon>
        <taxon>Magnoliopsida</taxon>
        <taxon>eudicotyledons</taxon>
        <taxon>Gunneridae</taxon>
        <taxon>Pentapetalae</taxon>
        <taxon>rosids</taxon>
        <taxon>malvids</taxon>
        <taxon>Brassicales</taxon>
        <taxon>Brassicaceae</taxon>
        <taxon>Camelineae</taxon>
        <taxon>Capsella</taxon>
    </lineage>
</organism>
<dbReference type="EMBL" id="KB870811">
    <property type="protein sequence ID" value="EOA15676.1"/>
    <property type="molecule type" value="Genomic_DNA"/>
</dbReference>
<keyword evidence="3" id="KW-1185">Reference proteome</keyword>
<evidence type="ECO:0000313" key="2">
    <source>
        <dbReference type="EMBL" id="EOA15676.1"/>
    </source>
</evidence>
<dbReference type="InterPro" id="IPR013083">
    <property type="entry name" value="Znf_RING/FYVE/PHD"/>
</dbReference>
<dbReference type="Proteomes" id="UP000029121">
    <property type="component" value="Unassembled WGS sequence"/>
</dbReference>